<dbReference type="GO" id="GO:0005886">
    <property type="term" value="C:plasma membrane"/>
    <property type="evidence" value="ECO:0007669"/>
    <property type="project" value="InterPro"/>
</dbReference>
<accession>A0A3M9NBG6</accession>
<comment type="caution">
    <text evidence="6">The sequence shown here is derived from an EMBL/GenBank/DDBJ whole genome shotgun (WGS) entry which is preliminary data.</text>
</comment>
<keyword evidence="5" id="KW-1133">Transmembrane helix</keyword>
<keyword evidence="2" id="KW-0408">Iron</keyword>
<keyword evidence="7" id="KW-1185">Reference proteome</keyword>
<evidence type="ECO:0000313" key="7">
    <source>
        <dbReference type="Proteomes" id="UP000267223"/>
    </source>
</evidence>
<dbReference type="OrthoDB" id="1524250at2"/>
<comment type="subcellular location">
    <subcellularLocation>
        <location evidence="1">Membrane</location>
    </subcellularLocation>
</comment>
<keyword evidence="3" id="KW-0201">Cytochrome c-type biogenesis</keyword>
<dbReference type="Gene3D" id="2.40.50.140">
    <property type="entry name" value="Nucleic acid-binding proteins"/>
    <property type="match status" value="1"/>
</dbReference>
<evidence type="ECO:0008006" key="8">
    <source>
        <dbReference type="Google" id="ProtNLM"/>
    </source>
</evidence>
<keyword evidence="2" id="KW-0349">Heme</keyword>
<keyword evidence="5" id="KW-0812">Transmembrane</keyword>
<proteinExistence type="predicted"/>
<feature type="transmembrane region" description="Helical" evidence="5">
    <location>
        <begin position="6"/>
        <end position="24"/>
    </location>
</feature>
<dbReference type="AlphaFoldDB" id="A0A3M9NBG6"/>
<protein>
    <recommendedName>
        <fullName evidence="8">Cytochrome c maturation protein CcmE</fullName>
    </recommendedName>
</protein>
<dbReference type="GO" id="GO:0017003">
    <property type="term" value="P:protein-heme linkage"/>
    <property type="evidence" value="ECO:0007669"/>
    <property type="project" value="InterPro"/>
</dbReference>
<evidence type="ECO:0000256" key="4">
    <source>
        <dbReference type="ARBA" id="ARBA00023136"/>
    </source>
</evidence>
<dbReference type="EMBL" id="RJJR01000014">
    <property type="protein sequence ID" value="RNI34308.1"/>
    <property type="molecule type" value="Genomic_DNA"/>
</dbReference>
<evidence type="ECO:0000313" key="6">
    <source>
        <dbReference type="EMBL" id="RNI34308.1"/>
    </source>
</evidence>
<dbReference type="SUPFAM" id="SSF82093">
    <property type="entry name" value="Heme chaperone CcmE"/>
    <property type="match status" value="1"/>
</dbReference>
<evidence type="ECO:0000256" key="1">
    <source>
        <dbReference type="ARBA" id="ARBA00004370"/>
    </source>
</evidence>
<dbReference type="GO" id="GO:0017004">
    <property type="term" value="P:cytochrome complex assembly"/>
    <property type="evidence" value="ECO:0007669"/>
    <property type="project" value="UniProtKB-KW"/>
</dbReference>
<sequence>MKTSSIVILVVIAAAIGALLMYSVDFSTYDTIGSAKQKQGQYVHLIAKLDKSKPIQYDALKDPNYLSFYAVDSLGNSTQVIYHNTKPAELEQSERVVLKGKMEGDVFQCNDILLKCPSKYKDDKQQLEKTVTQY</sequence>
<dbReference type="GO" id="GO:0020037">
    <property type="term" value="F:heme binding"/>
    <property type="evidence" value="ECO:0007669"/>
    <property type="project" value="InterPro"/>
</dbReference>
<keyword evidence="2" id="KW-0479">Metal-binding</keyword>
<dbReference type="RefSeq" id="WP_123121849.1">
    <property type="nucleotide sequence ID" value="NZ_RJJR01000014.1"/>
</dbReference>
<dbReference type="InterPro" id="IPR012340">
    <property type="entry name" value="NA-bd_OB-fold"/>
</dbReference>
<dbReference type="InterPro" id="IPR004329">
    <property type="entry name" value="CcmE"/>
</dbReference>
<organism evidence="6 7">
    <name type="scientific">Hanamia caeni</name>
    <dbReference type="NCBI Taxonomy" id="2294116"/>
    <lineage>
        <taxon>Bacteria</taxon>
        <taxon>Pseudomonadati</taxon>
        <taxon>Bacteroidota</taxon>
        <taxon>Chitinophagia</taxon>
        <taxon>Chitinophagales</taxon>
        <taxon>Chitinophagaceae</taxon>
        <taxon>Hanamia</taxon>
    </lineage>
</organism>
<name>A0A3M9NBG6_9BACT</name>
<keyword evidence="4 5" id="KW-0472">Membrane</keyword>
<dbReference type="Pfam" id="PF03100">
    <property type="entry name" value="CcmE"/>
    <property type="match status" value="1"/>
</dbReference>
<evidence type="ECO:0000256" key="3">
    <source>
        <dbReference type="ARBA" id="ARBA00022748"/>
    </source>
</evidence>
<dbReference type="InterPro" id="IPR036127">
    <property type="entry name" value="CcmE-like_sf"/>
</dbReference>
<reference evidence="6 7" key="1">
    <citation type="submission" date="2018-11" db="EMBL/GenBank/DDBJ databases">
        <title>Draft genome sequence of Ferruginibacter sp. BO-59.</title>
        <authorList>
            <person name="Im W.T."/>
        </authorList>
    </citation>
    <scope>NUCLEOTIDE SEQUENCE [LARGE SCALE GENOMIC DNA]</scope>
    <source>
        <strain evidence="6 7">BO-59</strain>
    </source>
</reference>
<evidence type="ECO:0000256" key="5">
    <source>
        <dbReference type="SAM" id="Phobius"/>
    </source>
</evidence>
<gene>
    <name evidence="6" type="ORF">EFY79_16580</name>
</gene>
<dbReference type="Proteomes" id="UP000267223">
    <property type="component" value="Unassembled WGS sequence"/>
</dbReference>
<evidence type="ECO:0000256" key="2">
    <source>
        <dbReference type="ARBA" id="ARBA00022617"/>
    </source>
</evidence>